<sequence>MASDIKGVKTYSSLDREEFLEDGYYTHYSLLEVFSSEMLVEILSHLKWQDLTRVAQTCTTLRDIVACATLWHRLWKLDFTNCQSPQKKHIMHVAARCPNAGFLKLGSVDFPEDEDHGATAPSDIPVNGVESGDAADDDVTLGDDLAADNNVAANDAAANNDIVDAEGPAGVAGDEGANHMPDLGDGQNEEEEEAESPWQPYDLMILEILRLCPNLRHIDLANDGMTNRSVEAVAAKCDKLKTLSIGESEQIGNHVIVDLVSTLSHLNSLTISRCINVYNLDLAHKDSNILLSNITTLRLHGLYLEGPNIEVMCKNCPCLEHLDLSGSKRLRGISTDLQQLEISCLKTLILNNCTGFEMLHLSSGAAELQCVDVSYCKNIRHIHLNCESLSELKTDGCEHLAEVSILSSNMTQLNLSRLDSLSVISIHCPSLTDVNLSHSPSLKIDQLLQIQQLNQVEKLYLTGCKRMPPTDISKQVLPSMTNLRVLHHGGHDWTYVELWSKTLQTLALSHLTNASGILLRMPGLKDLSVYNCPVITENELVDGILLGRKVARYQGLVTAEEADSYSGELDPQFGAVNLKSLSLSMLPNIQGNLLSCTACRLNQLTHLEINKCAFLRKLDLSTWLNLQQVTVNSCSKLQTVVATGKTIHTLELKWCGVVQHCSISTPSLREIDLKGSNFEYFFLDAQHLRTLEINGICFNPDHTAVIKCPNLYTLVLKQCGCSTLYLDAILRDCPKISNLQLSACNKINSLTITQNIEVLKLISLRRLENIIVDPSLGRPCPIRELVLHNLPKITPKLRRCLFEQHKDTLRIVEVRALAKETDLTLSLPNLSHLTLDQGIHLKQIKIICPKLQYLRIQGCPNLKELGLHIEELPLLQVDHSSPLIALQHLHLTSHNVKFLGRVLRYYCPNIVKLTLSGDNTSLARIRNVGHALEHLTTLILLDCTPSDDLKPWIDKDLELAPNELQRESNSLTVQFR</sequence>
<dbReference type="InterPro" id="IPR036047">
    <property type="entry name" value="F-box-like_dom_sf"/>
</dbReference>
<dbReference type="SUPFAM" id="SSF52058">
    <property type="entry name" value="L domain-like"/>
    <property type="match status" value="2"/>
</dbReference>
<proteinExistence type="predicted"/>
<organism evidence="4 5">
    <name type="scientific">Owenia fusiformis</name>
    <name type="common">Polychaete worm</name>
    <dbReference type="NCBI Taxonomy" id="6347"/>
    <lineage>
        <taxon>Eukaryota</taxon>
        <taxon>Metazoa</taxon>
        <taxon>Spiralia</taxon>
        <taxon>Lophotrochozoa</taxon>
        <taxon>Annelida</taxon>
        <taxon>Polychaeta</taxon>
        <taxon>Sedentaria</taxon>
        <taxon>Canalipalpata</taxon>
        <taxon>Sabellida</taxon>
        <taxon>Oweniida</taxon>
        <taxon>Oweniidae</taxon>
        <taxon>Owenia</taxon>
    </lineage>
</organism>
<dbReference type="AlphaFoldDB" id="A0A8S4N453"/>
<dbReference type="SMART" id="SM00367">
    <property type="entry name" value="LRR_CC"/>
    <property type="match status" value="6"/>
</dbReference>
<keyword evidence="1" id="KW-0833">Ubl conjugation pathway</keyword>
<feature type="region of interest" description="Disordered" evidence="2">
    <location>
        <begin position="113"/>
        <end position="141"/>
    </location>
</feature>
<dbReference type="Pfam" id="PF12937">
    <property type="entry name" value="F-box-like"/>
    <property type="match status" value="1"/>
</dbReference>
<dbReference type="EMBL" id="CAIIXF020000001">
    <property type="protein sequence ID" value="CAH1775560.1"/>
    <property type="molecule type" value="Genomic_DNA"/>
</dbReference>
<dbReference type="Proteomes" id="UP000749559">
    <property type="component" value="Unassembled WGS sequence"/>
</dbReference>
<dbReference type="OrthoDB" id="27842at2759"/>
<dbReference type="SUPFAM" id="SSF52047">
    <property type="entry name" value="RNI-like"/>
    <property type="match status" value="1"/>
</dbReference>
<dbReference type="InterPro" id="IPR006553">
    <property type="entry name" value="Leu-rich_rpt_Cys-con_subtyp"/>
</dbReference>
<dbReference type="GO" id="GO:0031146">
    <property type="term" value="P:SCF-dependent proteasomal ubiquitin-dependent protein catabolic process"/>
    <property type="evidence" value="ECO:0007669"/>
    <property type="project" value="TreeGrafter"/>
</dbReference>
<comment type="caution">
    <text evidence="4">The sequence shown here is derived from an EMBL/GenBank/DDBJ whole genome shotgun (WGS) entry which is preliminary data.</text>
</comment>
<protein>
    <recommendedName>
        <fullName evidence="3">F-box domain-containing protein</fullName>
    </recommendedName>
</protein>
<dbReference type="InterPro" id="IPR001810">
    <property type="entry name" value="F-box_dom"/>
</dbReference>
<dbReference type="InterPro" id="IPR032675">
    <property type="entry name" value="LRR_dom_sf"/>
</dbReference>
<feature type="region of interest" description="Disordered" evidence="2">
    <location>
        <begin position="165"/>
        <end position="196"/>
    </location>
</feature>
<name>A0A8S4N453_OWEFU</name>
<gene>
    <name evidence="4" type="ORF">OFUS_LOCUS2850</name>
</gene>
<evidence type="ECO:0000259" key="3">
    <source>
        <dbReference type="PROSITE" id="PS50181"/>
    </source>
</evidence>
<reference evidence="4" key="1">
    <citation type="submission" date="2022-03" db="EMBL/GenBank/DDBJ databases">
        <authorList>
            <person name="Martin C."/>
        </authorList>
    </citation>
    <scope>NUCLEOTIDE SEQUENCE</scope>
</reference>
<feature type="domain" description="F-box" evidence="3">
    <location>
        <begin position="28"/>
        <end position="74"/>
    </location>
</feature>
<dbReference type="PROSITE" id="PS50181">
    <property type="entry name" value="FBOX"/>
    <property type="match status" value="1"/>
</dbReference>
<dbReference type="Gene3D" id="3.80.10.10">
    <property type="entry name" value="Ribonuclease Inhibitor"/>
    <property type="match status" value="4"/>
</dbReference>
<accession>A0A8S4N453</accession>
<evidence type="ECO:0000313" key="4">
    <source>
        <dbReference type="EMBL" id="CAH1775560.1"/>
    </source>
</evidence>
<evidence type="ECO:0000313" key="5">
    <source>
        <dbReference type="Proteomes" id="UP000749559"/>
    </source>
</evidence>
<dbReference type="GO" id="GO:0019005">
    <property type="term" value="C:SCF ubiquitin ligase complex"/>
    <property type="evidence" value="ECO:0007669"/>
    <property type="project" value="TreeGrafter"/>
</dbReference>
<dbReference type="Gene3D" id="1.20.1280.50">
    <property type="match status" value="1"/>
</dbReference>
<keyword evidence="5" id="KW-1185">Reference proteome</keyword>
<dbReference type="SUPFAM" id="SSF81383">
    <property type="entry name" value="F-box domain"/>
    <property type="match status" value="1"/>
</dbReference>
<evidence type="ECO:0000256" key="1">
    <source>
        <dbReference type="ARBA" id="ARBA00022786"/>
    </source>
</evidence>
<evidence type="ECO:0000256" key="2">
    <source>
        <dbReference type="SAM" id="MobiDB-lite"/>
    </source>
</evidence>
<dbReference type="PANTHER" id="PTHR13318">
    <property type="entry name" value="PARTNER OF PAIRED, ISOFORM B-RELATED"/>
    <property type="match status" value="1"/>
</dbReference>